<dbReference type="RefSeq" id="WP_007000460.1">
    <property type="nucleotide sequence ID" value="NZ_JH992955.1"/>
</dbReference>
<keyword evidence="3" id="KW-0276">Fatty acid metabolism</keyword>
<evidence type="ECO:0000313" key="8">
    <source>
        <dbReference type="Proteomes" id="UP000009888"/>
    </source>
</evidence>
<dbReference type="GO" id="GO:0004467">
    <property type="term" value="F:long-chain fatty acid-CoA ligase activity"/>
    <property type="evidence" value="ECO:0007669"/>
    <property type="project" value="TreeGrafter"/>
</dbReference>
<dbReference type="STRING" id="202789.GCA_001457435_00315"/>
<dbReference type="PROSITE" id="PS00455">
    <property type="entry name" value="AMP_BINDING"/>
    <property type="match status" value="1"/>
</dbReference>
<evidence type="ECO:0000256" key="5">
    <source>
        <dbReference type="ARBA" id="ARBA00032875"/>
    </source>
</evidence>
<keyword evidence="8" id="KW-1185">Reference proteome</keyword>
<keyword evidence="4" id="KW-0443">Lipid metabolism</keyword>
<dbReference type="GO" id="GO:0016020">
    <property type="term" value="C:membrane"/>
    <property type="evidence" value="ECO:0007669"/>
    <property type="project" value="TreeGrafter"/>
</dbReference>
<dbReference type="AlphaFoldDB" id="K9EFY0"/>
<gene>
    <name evidence="7" type="ORF">HMPREF9233_00242</name>
</gene>
<dbReference type="Pfam" id="PF23562">
    <property type="entry name" value="AMP-binding_C_3"/>
    <property type="match status" value="1"/>
</dbReference>
<evidence type="ECO:0000259" key="6">
    <source>
        <dbReference type="Pfam" id="PF00501"/>
    </source>
</evidence>
<evidence type="ECO:0000313" key="7">
    <source>
        <dbReference type="EMBL" id="EKU96154.1"/>
    </source>
</evidence>
<keyword evidence="2" id="KW-0436">Ligase</keyword>
<comment type="similarity">
    <text evidence="1">Belongs to the ATP-dependent AMP-binding enzyme family.</text>
</comment>
<dbReference type="eggNOG" id="COG1022">
    <property type="taxonomic scope" value="Bacteria"/>
</dbReference>
<dbReference type="PATRIC" id="fig|883066.3.peg.246"/>
<reference evidence="7 8" key="1">
    <citation type="submission" date="2012-09" db="EMBL/GenBank/DDBJ databases">
        <title>The Genome Sequence of Actinobaculum massiliae ACS-171-V-COL2.</title>
        <authorList>
            <consortium name="The Broad Institute Genome Sequencing Platform"/>
            <person name="Earl A."/>
            <person name="Ward D."/>
            <person name="Feldgarden M."/>
            <person name="Gevers D."/>
            <person name="Saerens B."/>
            <person name="Vaneechoutte M."/>
            <person name="Walker B."/>
            <person name="Young S.K."/>
            <person name="Zeng Q."/>
            <person name="Gargeya S."/>
            <person name="Fitzgerald M."/>
            <person name="Haas B."/>
            <person name="Abouelleil A."/>
            <person name="Alvarado L."/>
            <person name="Arachchi H.M."/>
            <person name="Berlin A."/>
            <person name="Chapman S.B."/>
            <person name="Goldberg J."/>
            <person name="Griggs A."/>
            <person name="Gujja S."/>
            <person name="Hansen M."/>
            <person name="Howarth C."/>
            <person name="Imamovic A."/>
            <person name="Larimer J."/>
            <person name="McCowen C."/>
            <person name="Montmayeur A."/>
            <person name="Murphy C."/>
            <person name="Neiman D."/>
            <person name="Pearson M."/>
            <person name="Priest M."/>
            <person name="Roberts A."/>
            <person name="Saif S."/>
            <person name="Shea T."/>
            <person name="Sisk P."/>
            <person name="Sykes S."/>
            <person name="Wortman J."/>
            <person name="Nusbaum C."/>
            <person name="Birren B."/>
        </authorList>
    </citation>
    <scope>NUCLEOTIDE SEQUENCE [LARGE SCALE GENOMIC DNA]</scope>
    <source>
        <strain evidence="8">ACS-171-V-Col2</strain>
    </source>
</reference>
<dbReference type="HOGENOM" id="CLU_000022_45_5_11"/>
<proteinExistence type="inferred from homology"/>
<protein>
    <recommendedName>
        <fullName evidence="5">Acyl-CoA synthetase</fullName>
    </recommendedName>
</protein>
<dbReference type="SUPFAM" id="SSF56801">
    <property type="entry name" value="Acetyl-CoA synthetase-like"/>
    <property type="match status" value="1"/>
</dbReference>
<dbReference type="Gene3D" id="3.40.50.12780">
    <property type="entry name" value="N-terminal domain of ligase-like"/>
    <property type="match status" value="1"/>
</dbReference>
<dbReference type="Proteomes" id="UP000009888">
    <property type="component" value="Unassembled WGS sequence"/>
</dbReference>
<evidence type="ECO:0000256" key="1">
    <source>
        <dbReference type="ARBA" id="ARBA00006432"/>
    </source>
</evidence>
<evidence type="ECO:0000256" key="4">
    <source>
        <dbReference type="ARBA" id="ARBA00023098"/>
    </source>
</evidence>
<dbReference type="PANTHER" id="PTHR43272:SF32">
    <property type="entry name" value="AMP-DEPENDENT SYNTHETASE_LIGASE DOMAIN-CONTAINING PROTEIN"/>
    <property type="match status" value="1"/>
</dbReference>
<dbReference type="Pfam" id="PF00501">
    <property type="entry name" value="AMP-binding"/>
    <property type="match status" value="1"/>
</dbReference>
<dbReference type="InterPro" id="IPR042099">
    <property type="entry name" value="ANL_N_sf"/>
</dbReference>
<evidence type="ECO:0000256" key="3">
    <source>
        <dbReference type="ARBA" id="ARBA00022832"/>
    </source>
</evidence>
<dbReference type="PANTHER" id="PTHR43272">
    <property type="entry name" value="LONG-CHAIN-FATTY-ACID--COA LIGASE"/>
    <property type="match status" value="1"/>
</dbReference>
<dbReference type="EMBL" id="AGWL01000001">
    <property type="protein sequence ID" value="EKU96154.1"/>
    <property type="molecule type" value="Genomic_DNA"/>
</dbReference>
<evidence type="ECO:0000256" key="2">
    <source>
        <dbReference type="ARBA" id="ARBA00022598"/>
    </source>
</evidence>
<name>K9EFY0_9ACTO</name>
<comment type="caution">
    <text evidence="7">The sequence shown here is derived from an EMBL/GenBank/DDBJ whole genome shotgun (WGS) entry which is preliminary data.</text>
</comment>
<dbReference type="InterPro" id="IPR020845">
    <property type="entry name" value="AMP-binding_CS"/>
</dbReference>
<dbReference type="InterPro" id="IPR000873">
    <property type="entry name" value="AMP-dep_synth/lig_dom"/>
</dbReference>
<dbReference type="CDD" id="cd05907">
    <property type="entry name" value="VL_LC_FACS_like"/>
    <property type="match status" value="1"/>
</dbReference>
<feature type="domain" description="AMP-dependent synthetase/ligase" evidence="6">
    <location>
        <begin position="37"/>
        <end position="442"/>
    </location>
</feature>
<accession>K9EFY0</accession>
<sequence length="621" mass="68415">MKKPSEKPVFRNSAGESFIPSSIQVTDDMSLPALYRWKSEEEPDKTIIKTKNADGSWNSITWRQFREDYLSLARGLVRAGLQPGDRYAIMAHTGYEFVVVDFAVWAAGGLLVPIYQTDSPEQIMWIIEDSRCRGGFAEDGLMAEEMQPAVGQFDFFERVASVSPESLRELSVPADAEGAAELDAEINRRIDATRADDPATIIYTSGTTGRSKGSIITHRNFLHVVLNGPLDMDLGEVVRGRSTLLFLPLAHVFARFINLLCLYSGRYIGYVSDFSTVLDDVQSFQPEYLLLVPRVLEKIYTAADTRVSGAQQKILRHYAQVAADYSKALETEEGPSAALRAQHALGDKLVYAKIRELMGPRLRYIVSGGAALGQRLGHFYRGVGFTVLEGYGATETTAPTTVNRTDYQKIGSTGPAYPGTRVRTAKDGEILVKGDHVFAGYLNNDEETKKVFTDDGWLRTGDLGEIDADGWVWITGRKKDIIVTAGGKNVAPAPLEERLQGYPLVSQVVVLGDGRPFISALITLDETALPAWLKSKGLPEMSVAEARKNPDVIAALDAAIKRANRGVSRAESIRRFSILPEDFSVNNGRMTASAKVKRNVVLRDYSDLIDALYNRAEGEDV</sequence>
<organism evidence="7 8">
    <name type="scientific">Actinobaculum massiliense ACS-171-V-Col2</name>
    <dbReference type="NCBI Taxonomy" id="883066"/>
    <lineage>
        <taxon>Bacteria</taxon>
        <taxon>Bacillati</taxon>
        <taxon>Actinomycetota</taxon>
        <taxon>Actinomycetes</taxon>
        <taxon>Actinomycetales</taxon>
        <taxon>Actinomycetaceae</taxon>
        <taxon>Actinobaculum</taxon>
    </lineage>
</organism>